<evidence type="ECO:0000259" key="10">
    <source>
        <dbReference type="PROSITE" id="PS51123"/>
    </source>
</evidence>
<dbReference type="InterPro" id="IPR050330">
    <property type="entry name" value="Bact_OuterMem_StrucFunc"/>
</dbReference>
<organism evidence="11 12">
    <name type="scientific">Oceanimonas smirnovii</name>
    <dbReference type="NCBI Taxonomy" id="264574"/>
    <lineage>
        <taxon>Bacteria</taxon>
        <taxon>Pseudomonadati</taxon>
        <taxon>Pseudomonadota</taxon>
        <taxon>Gammaproteobacteria</taxon>
        <taxon>Aeromonadales</taxon>
        <taxon>Aeromonadaceae</taxon>
        <taxon>Oceanimonas</taxon>
    </lineage>
</organism>
<dbReference type="CDD" id="cd07185">
    <property type="entry name" value="OmpA_C-like"/>
    <property type="match status" value="1"/>
</dbReference>
<evidence type="ECO:0000256" key="5">
    <source>
        <dbReference type="ARBA" id="ARBA00022989"/>
    </source>
</evidence>
<dbReference type="RefSeq" id="WP_019933576.1">
    <property type="nucleotide sequence ID" value="NZ_CP166302.1"/>
</dbReference>
<sequence length="280" mass="30967">MKRRSLVSKPRDQHTERWLVSYADYMTLAFALFVVLYAVHASRTELRQPVMEGVQQALGQLGSRPEQTGAMEREGQPALPVSELPVASSSANSLHQLKLELGNTLAPLTERQLAGIEQGTHELVLTLDGSLLFAQGSALLRGNSDAVFSALMPVLGQDTHFIHVRGFTDSIAVSNELYDSNWQLSAERARAVLEQLQQKGIAPQRLRLEAYGQYRPAETAQRREAGRAPQRRVEIAIAAERWQPPSPPPARPPEPDQKEGIQVYELPGGGIRITNDRITP</sequence>
<dbReference type="PANTHER" id="PTHR30329:SF20">
    <property type="entry name" value="EXPORTED PROTEIN"/>
    <property type="match status" value="1"/>
</dbReference>
<evidence type="ECO:0000256" key="4">
    <source>
        <dbReference type="ARBA" id="ARBA00022692"/>
    </source>
</evidence>
<keyword evidence="4 9" id="KW-0812">Transmembrane</keyword>
<evidence type="ECO:0000256" key="2">
    <source>
        <dbReference type="ARBA" id="ARBA00008914"/>
    </source>
</evidence>
<evidence type="ECO:0000313" key="12">
    <source>
        <dbReference type="Proteomes" id="UP001610706"/>
    </source>
</evidence>
<evidence type="ECO:0000256" key="1">
    <source>
        <dbReference type="ARBA" id="ARBA00004162"/>
    </source>
</evidence>
<keyword evidence="3" id="KW-1003">Cell membrane</keyword>
<evidence type="ECO:0000313" key="11">
    <source>
        <dbReference type="EMBL" id="MFH7565564.1"/>
    </source>
</evidence>
<keyword evidence="12" id="KW-1185">Reference proteome</keyword>
<evidence type="ECO:0000256" key="8">
    <source>
        <dbReference type="SAM" id="MobiDB-lite"/>
    </source>
</evidence>
<evidence type="ECO:0000256" key="6">
    <source>
        <dbReference type="ARBA" id="ARBA00023136"/>
    </source>
</evidence>
<accession>A0ABW7P2G4</accession>
<reference evidence="11 12" key="1">
    <citation type="submission" date="2024-08" db="EMBL/GenBank/DDBJ databases">
        <title>Oceanimonas smirnovii Genome sequencing and assembly.</title>
        <authorList>
            <person name="Tang B."/>
        </authorList>
    </citation>
    <scope>NUCLEOTIDE SEQUENCE [LARGE SCALE GENOMIC DNA]</scope>
    <source>
        <strain evidence="11 12">OS2020-119</strain>
    </source>
</reference>
<proteinExistence type="inferred from homology"/>
<dbReference type="PANTHER" id="PTHR30329">
    <property type="entry name" value="STATOR ELEMENT OF FLAGELLAR MOTOR COMPLEX"/>
    <property type="match status" value="1"/>
</dbReference>
<dbReference type="Pfam" id="PF00691">
    <property type="entry name" value="OmpA"/>
    <property type="match status" value="1"/>
</dbReference>
<feature type="transmembrane region" description="Helical" evidence="9">
    <location>
        <begin position="20"/>
        <end position="39"/>
    </location>
</feature>
<dbReference type="InterPro" id="IPR036737">
    <property type="entry name" value="OmpA-like_sf"/>
</dbReference>
<dbReference type="Proteomes" id="UP001610706">
    <property type="component" value="Unassembled WGS sequence"/>
</dbReference>
<keyword evidence="6 7" id="KW-0472">Membrane</keyword>
<feature type="region of interest" description="Disordered" evidence="8">
    <location>
        <begin position="237"/>
        <end position="280"/>
    </location>
</feature>
<comment type="caution">
    <text evidence="11">The sequence shown here is derived from an EMBL/GenBank/DDBJ whole genome shotgun (WGS) entry which is preliminary data.</text>
</comment>
<evidence type="ECO:0000256" key="9">
    <source>
        <dbReference type="SAM" id="Phobius"/>
    </source>
</evidence>
<comment type="subcellular location">
    <subcellularLocation>
        <location evidence="1">Cell membrane</location>
        <topology evidence="1">Single-pass membrane protein</topology>
    </subcellularLocation>
</comment>
<dbReference type="PROSITE" id="PS51123">
    <property type="entry name" value="OMPA_2"/>
    <property type="match status" value="1"/>
</dbReference>
<dbReference type="Pfam" id="PF13677">
    <property type="entry name" value="MotB_plug"/>
    <property type="match status" value="1"/>
</dbReference>
<gene>
    <name evidence="11" type="ORF">AB9R89_09530</name>
</gene>
<dbReference type="Gene3D" id="3.30.1330.60">
    <property type="entry name" value="OmpA-like domain"/>
    <property type="match status" value="1"/>
</dbReference>
<dbReference type="InterPro" id="IPR025713">
    <property type="entry name" value="MotB-like_N_dom"/>
</dbReference>
<feature type="domain" description="OmpA-like" evidence="10">
    <location>
        <begin position="120"/>
        <end position="241"/>
    </location>
</feature>
<dbReference type="SUPFAM" id="SSF103088">
    <property type="entry name" value="OmpA-like"/>
    <property type="match status" value="1"/>
</dbReference>
<evidence type="ECO:0000256" key="3">
    <source>
        <dbReference type="ARBA" id="ARBA00022475"/>
    </source>
</evidence>
<name>A0ABW7P2G4_9GAMM</name>
<evidence type="ECO:0000256" key="7">
    <source>
        <dbReference type="PROSITE-ProRule" id="PRU00473"/>
    </source>
</evidence>
<protein>
    <submittedName>
        <fullName evidence="11">OmpA family protein</fullName>
    </submittedName>
</protein>
<dbReference type="EMBL" id="JBGFTR010000013">
    <property type="protein sequence ID" value="MFH7565564.1"/>
    <property type="molecule type" value="Genomic_DNA"/>
</dbReference>
<comment type="similarity">
    <text evidence="2">Belongs to the MotB family.</text>
</comment>
<keyword evidence="5 9" id="KW-1133">Transmembrane helix</keyword>
<dbReference type="InterPro" id="IPR006665">
    <property type="entry name" value="OmpA-like"/>
</dbReference>